<proteinExistence type="predicted"/>
<dbReference type="InterPro" id="IPR036631">
    <property type="entry name" value="MGMT_N_sf"/>
</dbReference>
<reference evidence="9 10" key="1">
    <citation type="submission" date="2022-11" db="EMBL/GenBank/DDBJ databases">
        <title>Study of microbial diversity in lake waters.</title>
        <authorList>
            <person name="Zhang J."/>
        </authorList>
    </citation>
    <scope>NUCLEOTIDE SEQUENCE [LARGE SCALE GENOMIC DNA]</scope>
    <source>
        <strain evidence="9 10">DT12</strain>
    </source>
</reference>
<dbReference type="Proteomes" id="UP001208017">
    <property type="component" value="Unassembled WGS sequence"/>
</dbReference>
<dbReference type="SUPFAM" id="SSF53155">
    <property type="entry name" value="Methylated DNA-protein cysteine methyltransferase domain"/>
    <property type="match status" value="1"/>
</dbReference>
<dbReference type="PANTHER" id="PTHR10815:SF12">
    <property type="entry name" value="METHYLATED-DNA--PROTEIN-CYSTEINE METHYLTRANSFERASE, INDUCIBLE"/>
    <property type="match status" value="1"/>
</dbReference>
<name>A0ABT3WXP4_9BACL</name>
<dbReference type="RefSeq" id="WP_267150644.1">
    <property type="nucleotide sequence ID" value="NZ_JAPMLT010000002.1"/>
</dbReference>
<dbReference type="Pfam" id="PF01035">
    <property type="entry name" value="DNA_binding_1"/>
    <property type="match status" value="1"/>
</dbReference>
<feature type="domain" description="Methylguanine DNA methyltransferase ribonuclease-like" evidence="8">
    <location>
        <begin position="7"/>
        <end position="85"/>
    </location>
</feature>
<accession>A0ABT3WXP4</accession>
<dbReference type="PROSITE" id="PS00374">
    <property type="entry name" value="MGMT"/>
    <property type="match status" value="1"/>
</dbReference>
<dbReference type="InterPro" id="IPR001497">
    <property type="entry name" value="MethylDNA_cys_MeTrfase_AS"/>
</dbReference>
<dbReference type="Gene3D" id="3.30.160.70">
    <property type="entry name" value="Methylated DNA-protein cysteine methyltransferase domain"/>
    <property type="match status" value="1"/>
</dbReference>
<dbReference type="InterPro" id="IPR014048">
    <property type="entry name" value="MethylDNA_cys_MeTrfase_DNA-bd"/>
</dbReference>
<evidence type="ECO:0000256" key="4">
    <source>
        <dbReference type="ARBA" id="ARBA00022763"/>
    </source>
</evidence>
<comment type="caution">
    <text evidence="9">The sequence shown here is derived from an EMBL/GenBank/DDBJ whole genome shotgun (WGS) entry which is preliminary data.</text>
</comment>
<dbReference type="NCBIfam" id="TIGR00589">
    <property type="entry name" value="ogt"/>
    <property type="match status" value="1"/>
</dbReference>
<evidence type="ECO:0000256" key="1">
    <source>
        <dbReference type="ARBA" id="ARBA00001286"/>
    </source>
</evidence>
<evidence type="ECO:0000256" key="5">
    <source>
        <dbReference type="ARBA" id="ARBA00023204"/>
    </source>
</evidence>
<comment type="catalytic activity">
    <reaction evidence="6">
        <text>a 6-O-methyl-2'-deoxyguanosine in DNA + L-cysteinyl-[protein] = S-methyl-L-cysteinyl-[protein] + a 2'-deoxyguanosine in DNA</text>
        <dbReference type="Rhea" id="RHEA:24000"/>
        <dbReference type="Rhea" id="RHEA-COMP:10131"/>
        <dbReference type="Rhea" id="RHEA-COMP:10132"/>
        <dbReference type="Rhea" id="RHEA-COMP:11367"/>
        <dbReference type="Rhea" id="RHEA-COMP:11368"/>
        <dbReference type="ChEBI" id="CHEBI:29950"/>
        <dbReference type="ChEBI" id="CHEBI:82612"/>
        <dbReference type="ChEBI" id="CHEBI:85445"/>
        <dbReference type="ChEBI" id="CHEBI:85448"/>
        <dbReference type="EC" id="2.1.1.63"/>
    </reaction>
</comment>
<gene>
    <name evidence="9" type="ORF">OS242_05460</name>
</gene>
<evidence type="ECO:0000256" key="6">
    <source>
        <dbReference type="ARBA" id="ARBA00049348"/>
    </source>
</evidence>
<dbReference type="InterPro" id="IPR008332">
    <property type="entry name" value="MethylG_MeTrfase_N"/>
</dbReference>
<evidence type="ECO:0000313" key="10">
    <source>
        <dbReference type="Proteomes" id="UP001208017"/>
    </source>
</evidence>
<evidence type="ECO:0000259" key="7">
    <source>
        <dbReference type="Pfam" id="PF01035"/>
    </source>
</evidence>
<keyword evidence="3" id="KW-0808">Transferase</keyword>
<evidence type="ECO:0000259" key="8">
    <source>
        <dbReference type="Pfam" id="PF02870"/>
    </source>
</evidence>
<feature type="domain" description="Methylated-DNA-[protein]-cysteine S-methyltransferase DNA binding" evidence="7">
    <location>
        <begin position="89"/>
        <end position="168"/>
    </location>
</feature>
<evidence type="ECO:0000256" key="3">
    <source>
        <dbReference type="ARBA" id="ARBA00022679"/>
    </source>
</evidence>
<keyword evidence="10" id="KW-1185">Reference proteome</keyword>
<dbReference type="SUPFAM" id="SSF46767">
    <property type="entry name" value="Methylated DNA-protein cysteine methyltransferase, C-terminal domain"/>
    <property type="match status" value="1"/>
</dbReference>
<dbReference type="PANTHER" id="PTHR10815">
    <property type="entry name" value="METHYLATED-DNA--PROTEIN-CYSTEINE METHYLTRANSFERASE"/>
    <property type="match status" value="1"/>
</dbReference>
<evidence type="ECO:0000313" key="9">
    <source>
        <dbReference type="EMBL" id="MCX7569401.1"/>
    </source>
</evidence>
<sequence length="169" mass="18141">MARGETIYFAPYQQGDWSLYLAGTEQGVCVITLPNESFATLEKWAAKKAPGAVLVEDRERLAEYAGQLDEYFAGERSEFAMPLDLRGTPFQVAVWQALLAVKAGTTQTYSQIAESVGRANAVRAVGAAIGANPVPIVVPCHRVIGKDGSLTGFRGGLPAKQVLLALEDR</sequence>
<dbReference type="InterPro" id="IPR036217">
    <property type="entry name" value="MethylDNA_cys_MeTrfase_DNAb"/>
</dbReference>
<organism evidence="9 10">
    <name type="scientific">Tumebacillus lacus</name>
    <dbReference type="NCBI Taxonomy" id="2995335"/>
    <lineage>
        <taxon>Bacteria</taxon>
        <taxon>Bacillati</taxon>
        <taxon>Bacillota</taxon>
        <taxon>Bacilli</taxon>
        <taxon>Bacillales</taxon>
        <taxon>Alicyclobacillaceae</taxon>
        <taxon>Tumebacillus</taxon>
    </lineage>
</organism>
<dbReference type="CDD" id="cd06445">
    <property type="entry name" value="ATase"/>
    <property type="match status" value="1"/>
</dbReference>
<keyword evidence="4" id="KW-0227">DNA damage</keyword>
<keyword evidence="2" id="KW-0489">Methyltransferase</keyword>
<comment type="catalytic activity">
    <reaction evidence="1">
        <text>a 4-O-methyl-thymidine in DNA + L-cysteinyl-[protein] = a thymidine in DNA + S-methyl-L-cysteinyl-[protein]</text>
        <dbReference type="Rhea" id="RHEA:53428"/>
        <dbReference type="Rhea" id="RHEA-COMP:10131"/>
        <dbReference type="Rhea" id="RHEA-COMP:10132"/>
        <dbReference type="Rhea" id="RHEA-COMP:13555"/>
        <dbReference type="Rhea" id="RHEA-COMP:13556"/>
        <dbReference type="ChEBI" id="CHEBI:29950"/>
        <dbReference type="ChEBI" id="CHEBI:82612"/>
        <dbReference type="ChEBI" id="CHEBI:137386"/>
        <dbReference type="ChEBI" id="CHEBI:137387"/>
        <dbReference type="EC" id="2.1.1.63"/>
    </reaction>
</comment>
<protein>
    <submittedName>
        <fullName evidence="9">Methylated-DNA--[protein]-cysteine S-methyltransferase</fullName>
    </submittedName>
</protein>
<keyword evidence="5" id="KW-0234">DNA repair</keyword>
<dbReference type="Gene3D" id="1.10.10.10">
    <property type="entry name" value="Winged helix-like DNA-binding domain superfamily/Winged helix DNA-binding domain"/>
    <property type="match status" value="1"/>
</dbReference>
<dbReference type="Pfam" id="PF02870">
    <property type="entry name" value="Methyltransf_1N"/>
    <property type="match status" value="1"/>
</dbReference>
<evidence type="ECO:0000256" key="2">
    <source>
        <dbReference type="ARBA" id="ARBA00022603"/>
    </source>
</evidence>
<dbReference type="InterPro" id="IPR036388">
    <property type="entry name" value="WH-like_DNA-bd_sf"/>
</dbReference>
<dbReference type="EMBL" id="JAPMLT010000002">
    <property type="protein sequence ID" value="MCX7569401.1"/>
    <property type="molecule type" value="Genomic_DNA"/>
</dbReference>